<keyword evidence="1" id="KW-1133">Transmembrane helix</keyword>
<dbReference type="EMBL" id="PQNY01000006">
    <property type="protein sequence ID" value="POS02102.1"/>
    <property type="molecule type" value="Genomic_DNA"/>
</dbReference>
<keyword evidence="1" id="KW-0812">Transmembrane</keyword>
<name>A0A2S4N8T3_9FLAO</name>
<keyword evidence="1" id="KW-0472">Membrane</keyword>
<dbReference type="RefSeq" id="WP_211290366.1">
    <property type="nucleotide sequence ID" value="NZ_PQNY01000006.1"/>
</dbReference>
<accession>A0A2S4N8T3</accession>
<organism evidence="2 3">
    <name type="scientific">Flavobacterium croceum DSM 17960</name>
    <dbReference type="NCBI Taxonomy" id="1121886"/>
    <lineage>
        <taxon>Bacteria</taxon>
        <taxon>Pseudomonadati</taxon>
        <taxon>Bacteroidota</taxon>
        <taxon>Flavobacteriia</taxon>
        <taxon>Flavobacteriales</taxon>
        <taxon>Flavobacteriaceae</taxon>
        <taxon>Flavobacterium</taxon>
    </lineage>
</organism>
<proteinExistence type="predicted"/>
<evidence type="ECO:0000256" key="1">
    <source>
        <dbReference type="SAM" id="Phobius"/>
    </source>
</evidence>
<feature type="transmembrane region" description="Helical" evidence="1">
    <location>
        <begin position="21"/>
        <end position="37"/>
    </location>
</feature>
<dbReference type="AlphaFoldDB" id="A0A2S4N8T3"/>
<reference evidence="2 3" key="1">
    <citation type="submission" date="2018-01" db="EMBL/GenBank/DDBJ databases">
        <title>Genomic Encyclopedia of Type Strains, Phase I: the one thousand microbial genomes (KMG-I) project.</title>
        <authorList>
            <person name="Goeker M."/>
        </authorList>
    </citation>
    <scope>NUCLEOTIDE SEQUENCE [LARGE SCALE GENOMIC DNA]</scope>
    <source>
        <strain evidence="2 3">DSM 17960</strain>
    </source>
</reference>
<keyword evidence="3" id="KW-1185">Reference proteome</keyword>
<evidence type="ECO:0000313" key="2">
    <source>
        <dbReference type="EMBL" id="POS02102.1"/>
    </source>
</evidence>
<sequence length="102" mass="11448">MTKELQLETVPQQKSYKMVKLVLGIFFDLIGMMSYAIPGLGEFIDVIWAPISALLLASMYKGTTGKIAGTIDFIEELIPGVDIIPTFTLTWVYVYLIKKEQV</sequence>
<dbReference type="Proteomes" id="UP000237056">
    <property type="component" value="Unassembled WGS sequence"/>
</dbReference>
<evidence type="ECO:0000313" key="3">
    <source>
        <dbReference type="Proteomes" id="UP000237056"/>
    </source>
</evidence>
<protein>
    <submittedName>
        <fullName evidence="2">Uncharacterized protein</fullName>
    </submittedName>
</protein>
<gene>
    <name evidence="2" type="ORF">Q361_106165</name>
</gene>
<comment type="caution">
    <text evidence="2">The sequence shown here is derived from an EMBL/GenBank/DDBJ whole genome shotgun (WGS) entry which is preliminary data.</text>
</comment>